<sequence>MSDTDSFIDEVNEEVRRDRLYGYLRKYGWIAALAIIAIVGAAGYNEYRQAQEIAKAEALGDAMLDALSRNDEVARAGALADVSAKTPQGDAVLAFLTAGAQAEAGQTEEAAQTLQAVSGNADVPLIYRQVASFKALVLQSDSMDMDQRRAGFESLAVPGVRLRLLAEEQLALLDIEAGDTDAALTKFQAIMDDAEVTSGLQRRALQAMVALGGAPQATETADEG</sequence>
<name>A0ABW8UWY9_9RHOB</name>
<evidence type="ECO:0000259" key="2">
    <source>
        <dbReference type="Pfam" id="PF09976"/>
    </source>
</evidence>
<evidence type="ECO:0000256" key="1">
    <source>
        <dbReference type="SAM" id="Phobius"/>
    </source>
</evidence>
<comment type="caution">
    <text evidence="3">The sequence shown here is derived from an EMBL/GenBank/DDBJ whole genome shotgun (WGS) entry which is preliminary data.</text>
</comment>
<reference evidence="3 4" key="1">
    <citation type="submission" date="2024-08" db="EMBL/GenBank/DDBJ databases">
        <title>Tateyamaria sp. nov., isolated from marine algae.</title>
        <authorList>
            <person name="Choi B.J."/>
            <person name="Kim J.M."/>
            <person name="Lee J.K."/>
            <person name="Choi D.G."/>
            <person name="Bayburt H."/>
            <person name="Baek J.H."/>
            <person name="Han D.M."/>
            <person name="Jeon C.O."/>
        </authorList>
    </citation>
    <scope>NUCLEOTIDE SEQUENCE [LARGE SCALE GENOMIC DNA]</scope>
    <source>
        <strain evidence="3 4">KMU-156</strain>
    </source>
</reference>
<dbReference type="RefSeq" id="WP_407593509.1">
    <property type="nucleotide sequence ID" value="NZ_JBHDIY010000002.1"/>
</dbReference>
<dbReference type="EMBL" id="JBHDIY010000002">
    <property type="protein sequence ID" value="MFL4471661.1"/>
    <property type="molecule type" value="Genomic_DNA"/>
</dbReference>
<keyword evidence="1" id="KW-0472">Membrane</keyword>
<dbReference type="Pfam" id="PF09976">
    <property type="entry name" value="TPR_21"/>
    <property type="match status" value="1"/>
</dbReference>
<gene>
    <name evidence="3" type="ORF">ACERZ8_17925</name>
</gene>
<protein>
    <submittedName>
        <fullName evidence="3">Tetratricopeptide repeat protein</fullName>
    </submittedName>
</protein>
<evidence type="ECO:0000313" key="3">
    <source>
        <dbReference type="EMBL" id="MFL4471661.1"/>
    </source>
</evidence>
<dbReference type="InterPro" id="IPR018704">
    <property type="entry name" value="SecYEG/CpoB_TPR"/>
</dbReference>
<proteinExistence type="predicted"/>
<keyword evidence="4" id="KW-1185">Reference proteome</keyword>
<organism evidence="3 4">
    <name type="scientific">Tateyamaria armeniaca</name>
    <dbReference type="NCBI Taxonomy" id="2518930"/>
    <lineage>
        <taxon>Bacteria</taxon>
        <taxon>Pseudomonadati</taxon>
        <taxon>Pseudomonadota</taxon>
        <taxon>Alphaproteobacteria</taxon>
        <taxon>Rhodobacterales</taxon>
        <taxon>Roseobacteraceae</taxon>
        <taxon>Tateyamaria</taxon>
    </lineage>
</organism>
<feature type="transmembrane region" description="Helical" evidence="1">
    <location>
        <begin position="27"/>
        <end position="45"/>
    </location>
</feature>
<keyword evidence="1" id="KW-1133">Transmembrane helix</keyword>
<accession>A0ABW8UWY9</accession>
<evidence type="ECO:0000313" key="4">
    <source>
        <dbReference type="Proteomes" id="UP001627408"/>
    </source>
</evidence>
<feature type="domain" description="Ancillary SecYEG translocon subunit/Cell division coordinator CpoB TPR" evidence="2">
    <location>
        <begin position="29"/>
        <end position="141"/>
    </location>
</feature>
<keyword evidence="1" id="KW-0812">Transmembrane</keyword>
<dbReference type="Proteomes" id="UP001627408">
    <property type="component" value="Unassembled WGS sequence"/>
</dbReference>